<evidence type="ECO:0000256" key="2">
    <source>
        <dbReference type="SAM" id="SignalP"/>
    </source>
</evidence>
<dbReference type="Gene3D" id="2.60.40.1080">
    <property type="match status" value="1"/>
</dbReference>
<evidence type="ECO:0008006" key="5">
    <source>
        <dbReference type="Google" id="ProtNLM"/>
    </source>
</evidence>
<evidence type="ECO:0000313" key="3">
    <source>
        <dbReference type="EMBL" id="HIZ40690.1"/>
    </source>
</evidence>
<feature type="coiled-coil region" evidence="1">
    <location>
        <begin position="127"/>
        <end position="184"/>
    </location>
</feature>
<feature type="signal peptide" evidence="2">
    <location>
        <begin position="1"/>
        <end position="29"/>
    </location>
</feature>
<evidence type="ECO:0000256" key="1">
    <source>
        <dbReference type="SAM" id="Coils"/>
    </source>
</evidence>
<reference evidence="3" key="2">
    <citation type="submission" date="2021-04" db="EMBL/GenBank/DDBJ databases">
        <authorList>
            <person name="Gilroy R."/>
        </authorList>
    </citation>
    <scope>NUCLEOTIDE SEQUENCE</scope>
    <source>
        <strain evidence="3">CHK179-28034</strain>
    </source>
</reference>
<name>A0A9D2ENP8_9FIRM</name>
<feature type="chain" id="PRO_5038469039" description="BIG2 domain-containing protein" evidence="2">
    <location>
        <begin position="30"/>
        <end position="241"/>
    </location>
</feature>
<dbReference type="Proteomes" id="UP000824049">
    <property type="component" value="Unassembled WGS sequence"/>
</dbReference>
<proteinExistence type="predicted"/>
<accession>A0A9D2ENP8</accession>
<reference evidence="3" key="1">
    <citation type="journal article" date="2021" name="PeerJ">
        <title>Extensive microbial diversity within the chicken gut microbiome revealed by metagenomics and culture.</title>
        <authorList>
            <person name="Gilroy R."/>
            <person name="Ravi A."/>
            <person name="Getino M."/>
            <person name="Pursley I."/>
            <person name="Horton D.L."/>
            <person name="Alikhan N.F."/>
            <person name="Baker D."/>
            <person name="Gharbi K."/>
            <person name="Hall N."/>
            <person name="Watson M."/>
            <person name="Adriaenssens E.M."/>
            <person name="Foster-Nyarko E."/>
            <person name="Jarju S."/>
            <person name="Secka A."/>
            <person name="Antonio M."/>
            <person name="Oren A."/>
            <person name="Chaudhuri R.R."/>
            <person name="La Ragione R."/>
            <person name="Hildebrand F."/>
            <person name="Pallen M.J."/>
        </authorList>
    </citation>
    <scope>NUCLEOTIDE SEQUENCE</scope>
    <source>
        <strain evidence="3">CHK179-28034</strain>
    </source>
</reference>
<dbReference type="EMBL" id="DXBR01000111">
    <property type="protein sequence ID" value="HIZ40690.1"/>
    <property type="molecule type" value="Genomic_DNA"/>
</dbReference>
<sequence length="241" mass="27189">MSKKKVFAGLLTTTLAASVLLTAAVPANAAVSPQGVRIEGAGSVRVGKTIELDTDIYPDDDLVSSWNIVWKSKNPSVVKVLNKRGDDTRIKGLKAGKAKVVVKIKGTNIKATKTITVKKSVSASSESASDKNKLKKYRKKIKKIRKQIANTAVPGDAASRRTIYQSFERKLNKIDRKIDVINDRWDDRWGSTARSMERAVESVENYLESVENYLEHRFDWDDDRYDDDRYDDDRYDNDWGD</sequence>
<keyword evidence="2" id="KW-0732">Signal</keyword>
<gene>
    <name evidence="3" type="ORF">H9968_12375</name>
</gene>
<comment type="caution">
    <text evidence="3">The sequence shown here is derived from an EMBL/GenBank/DDBJ whole genome shotgun (WGS) entry which is preliminary data.</text>
</comment>
<keyword evidence="1" id="KW-0175">Coiled coil</keyword>
<dbReference type="AlphaFoldDB" id="A0A9D2ENP8"/>
<organism evidence="3 4">
    <name type="scientific">Candidatus Anaerobutyricum stercoris</name>
    <dbReference type="NCBI Taxonomy" id="2838457"/>
    <lineage>
        <taxon>Bacteria</taxon>
        <taxon>Bacillati</taxon>
        <taxon>Bacillota</taxon>
        <taxon>Clostridia</taxon>
        <taxon>Lachnospirales</taxon>
        <taxon>Lachnospiraceae</taxon>
        <taxon>Anaerobutyricum</taxon>
    </lineage>
</organism>
<evidence type="ECO:0000313" key="4">
    <source>
        <dbReference type="Proteomes" id="UP000824049"/>
    </source>
</evidence>
<protein>
    <recommendedName>
        <fullName evidence="5">BIG2 domain-containing protein</fullName>
    </recommendedName>
</protein>